<dbReference type="InterPro" id="IPR023940">
    <property type="entry name" value="DHDPR_bac"/>
</dbReference>
<comment type="pathway">
    <text evidence="8 12">Amino-acid biosynthesis; L-lysine biosynthesis via DAP pathway; (S)-tetrahydrodipicolinate from L-aspartate: step 4/4.</text>
</comment>
<comment type="similarity">
    <text evidence="1 12">Belongs to the DapB family.</text>
</comment>
<organism evidence="15 16">
    <name type="scientific">Clostridium homopropionicum DSM 5847</name>
    <dbReference type="NCBI Taxonomy" id="1121318"/>
    <lineage>
        <taxon>Bacteria</taxon>
        <taxon>Bacillati</taxon>
        <taxon>Bacillota</taxon>
        <taxon>Clostridia</taxon>
        <taxon>Eubacteriales</taxon>
        <taxon>Clostridiaceae</taxon>
        <taxon>Clostridium</taxon>
    </lineage>
</organism>
<dbReference type="HAMAP" id="MF_00102">
    <property type="entry name" value="DapB"/>
    <property type="match status" value="1"/>
</dbReference>
<dbReference type="Pfam" id="PF05173">
    <property type="entry name" value="DapB_C"/>
    <property type="match status" value="1"/>
</dbReference>
<dbReference type="EMBL" id="LHUR01000031">
    <property type="protein sequence ID" value="KOA18867.1"/>
    <property type="molecule type" value="Genomic_DNA"/>
</dbReference>
<keyword evidence="7 12" id="KW-0457">Lysine biosynthesis</keyword>
<evidence type="ECO:0000256" key="9">
    <source>
        <dbReference type="ARBA" id="ARBA00038983"/>
    </source>
</evidence>
<dbReference type="GO" id="GO:0009089">
    <property type="term" value="P:lysine biosynthetic process via diaminopimelate"/>
    <property type="evidence" value="ECO:0007669"/>
    <property type="project" value="UniProtKB-UniRule"/>
</dbReference>
<feature type="domain" description="Dihydrodipicolinate reductase C-terminal" evidence="14">
    <location>
        <begin position="133"/>
        <end position="255"/>
    </location>
</feature>
<dbReference type="NCBIfam" id="TIGR00036">
    <property type="entry name" value="dapB"/>
    <property type="match status" value="1"/>
</dbReference>
<dbReference type="GO" id="GO:0019877">
    <property type="term" value="P:diaminopimelate biosynthetic process"/>
    <property type="evidence" value="ECO:0007669"/>
    <property type="project" value="UniProtKB-UniRule"/>
</dbReference>
<evidence type="ECO:0000256" key="7">
    <source>
        <dbReference type="ARBA" id="ARBA00023154"/>
    </source>
</evidence>
<evidence type="ECO:0000256" key="8">
    <source>
        <dbReference type="ARBA" id="ARBA00037922"/>
    </source>
</evidence>
<feature type="active site" description="Proton donor/acceptor" evidence="12">
    <location>
        <position position="159"/>
    </location>
</feature>
<dbReference type="PANTHER" id="PTHR20836">
    <property type="entry name" value="DIHYDRODIPICOLINATE REDUCTASE"/>
    <property type="match status" value="1"/>
</dbReference>
<keyword evidence="6 12" id="KW-0520">NAD</keyword>
<dbReference type="InterPro" id="IPR036291">
    <property type="entry name" value="NAD(P)-bd_dom_sf"/>
</dbReference>
<dbReference type="Gene3D" id="3.30.360.10">
    <property type="entry name" value="Dihydrodipicolinate Reductase, domain 2"/>
    <property type="match status" value="1"/>
</dbReference>
<accession>A0A0L6Z7C0</accession>
<comment type="caution">
    <text evidence="12">Lacks conserved residue(s) required for the propagation of feature annotation.</text>
</comment>
<dbReference type="GO" id="GO:0016726">
    <property type="term" value="F:oxidoreductase activity, acting on CH or CH2 groups, NAD or NADP as acceptor"/>
    <property type="evidence" value="ECO:0007669"/>
    <property type="project" value="UniProtKB-UniRule"/>
</dbReference>
<keyword evidence="4 12" id="KW-0220">Diaminopimelate biosynthesis</keyword>
<evidence type="ECO:0000259" key="13">
    <source>
        <dbReference type="Pfam" id="PF01113"/>
    </source>
</evidence>
<dbReference type="PANTHER" id="PTHR20836:SF0">
    <property type="entry name" value="4-HYDROXY-TETRAHYDRODIPICOLINATE REDUCTASE 1, CHLOROPLASTIC-RELATED"/>
    <property type="match status" value="1"/>
</dbReference>
<dbReference type="InterPro" id="IPR000846">
    <property type="entry name" value="DapB_N"/>
</dbReference>
<feature type="domain" description="Dihydrodipicolinate reductase N-terminal" evidence="13">
    <location>
        <begin position="2"/>
        <end position="129"/>
    </location>
</feature>
<dbReference type="SUPFAM" id="SSF55347">
    <property type="entry name" value="Glyceraldehyde-3-phosphate dehydrogenase-like, C-terminal domain"/>
    <property type="match status" value="1"/>
</dbReference>
<evidence type="ECO:0000256" key="3">
    <source>
        <dbReference type="ARBA" id="ARBA00022857"/>
    </source>
</evidence>
<dbReference type="CDD" id="cd02274">
    <property type="entry name" value="DHDPR_N"/>
    <property type="match status" value="1"/>
</dbReference>
<dbReference type="SUPFAM" id="SSF51735">
    <property type="entry name" value="NAD(P)-binding Rossmann-fold domains"/>
    <property type="match status" value="1"/>
</dbReference>
<dbReference type="STRING" id="36844.SAMN04488501_109150"/>
<evidence type="ECO:0000259" key="14">
    <source>
        <dbReference type="Pfam" id="PF05173"/>
    </source>
</evidence>
<proteinExistence type="inferred from homology"/>
<dbReference type="GO" id="GO:0005829">
    <property type="term" value="C:cytosol"/>
    <property type="evidence" value="ECO:0007669"/>
    <property type="project" value="TreeGrafter"/>
</dbReference>
<dbReference type="PIRSF" id="PIRSF000161">
    <property type="entry name" value="DHPR"/>
    <property type="match status" value="1"/>
</dbReference>
<dbReference type="PATRIC" id="fig|1121318.3.peg.2618"/>
<evidence type="ECO:0000256" key="1">
    <source>
        <dbReference type="ARBA" id="ARBA00006642"/>
    </source>
</evidence>
<comment type="function">
    <text evidence="12">Catalyzes the conversion of 4-hydroxy-tetrahydrodipicolinate (HTPA) to tetrahydrodipicolinate.</text>
</comment>
<keyword evidence="5 12" id="KW-0560">Oxidoreductase</keyword>
<comment type="caution">
    <text evidence="15">The sequence shown here is derived from an EMBL/GenBank/DDBJ whole genome shotgun (WGS) entry which is preliminary data.</text>
</comment>
<feature type="active site" description="Proton donor" evidence="12">
    <location>
        <position position="163"/>
    </location>
</feature>
<dbReference type="Proteomes" id="UP000037043">
    <property type="component" value="Unassembled WGS sequence"/>
</dbReference>
<keyword evidence="16" id="KW-1185">Reference proteome</keyword>
<evidence type="ECO:0000256" key="4">
    <source>
        <dbReference type="ARBA" id="ARBA00022915"/>
    </source>
</evidence>
<evidence type="ECO:0000256" key="12">
    <source>
        <dbReference type="HAMAP-Rule" id="MF_00102"/>
    </source>
</evidence>
<keyword evidence="12" id="KW-0963">Cytoplasm</keyword>
<evidence type="ECO:0000256" key="10">
    <source>
        <dbReference type="ARBA" id="ARBA00049080"/>
    </source>
</evidence>
<feature type="binding site" evidence="12">
    <location>
        <position position="160"/>
    </location>
    <ligand>
        <name>(S)-2,3,4,5-tetrahydrodipicolinate</name>
        <dbReference type="ChEBI" id="CHEBI:16845"/>
    </ligand>
</feature>
<protein>
    <recommendedName>
        <fullName evidence="9 12">4-hydroxy-tetrahydrodipicolinate reductase</fullName>
        <shortName evidence="12">HTPA reductase</shortName>
        <ecNumber evidence="9 12">1.17.1.8</ecNumber>
    </recommendedName>
</protein>
<keyword evidence="2 12" id="KW-0028">Amino-acid biosynthesis</keyword>
<evidence type="ECO:0000256" key="11">
    <source>
        <dbReference type="ARBA" id="ARBA00049396"/>
    </source>
</evidence>
<dbReference type="GO" id="GO:0008839">
    <property type="term" value="F:4-hydroxy-tetrahydrodipicolinate reductase"/>
    <property type="evidence" value="ECO:0007669"/>
    <property type="project" value="UniProtKB-UniRule"/>
</dbReference>
<name>A0A0L6Z7C0_9CLOT</name>
<comment type="catalytic activity">
    <reaction evidence="10 12">
        <text>(S)-2,3,4,5-tetrahydrodipicolinate + NADP(+) + H2O = (2S,4S)-4-hydroxy-2,3,4,5-tetrahydrodipicolinate + NADPH + H(+)</text>
        <dbReference type="Rhea" id="RHEA:35331"/>
        <dbReference type="ChEBI" id="CHEBI:15377"/>
        <dbReference type="ChEBI" id="CHEBI:15378"/>
        <dbReference type="ChEBI" id="CHEBI:16845"/>
        <dbReference type="ChEBI" id="CHEBI:57783"/>
        <dbReference type="ChEBI" id="CHEBI:58349"/>
        <dbReference type="ChEBI" id="CHEBI:67139"/>
        <dbReference type="EC" id="1.17.1.8"/>
    </reaction>
</comment>
<dbReference type="Gene3D" id="3.40.50.720">
    <property type="entry name" value="NAD(P)-binding Rossmann-like Domain"/>
    <property type="match status" value="1"/>
</dbReference>
<sequence length="295" mass="32508">MIRVCLIGIGKTGKEIAKLVYKRSDMKIVSAICSPGSNKKHKDLGEVIGINDTGIKIEEANKLVESILRCKPDVVIDFSSPEATLKNAEIISKMKVNMVIGTTGFSELALKRLENLTVNNNIGIVYAPNITLGVNVMMILTKLASVLLNTYDFQISEIHHRNKKDIPSGTALKIRKEIEDGLVYQGKDISQEKIPINSVRAGGVVGKHEVLIVGENDNITISHESYSRKVFAAGAIHAVNFIQDKIGFYEMKDVLCLSKIIEDLYKSDNKQSFNNIEEIAAVDMEGDSMVVDKIC</sequence>
<feature type="binding site" evidence="12">
    <location>
        <begin position="169"/>
        <end position="170"/>
    </location>
    <ligand>
        <name>(S)-2,3,4,5-tetrahydrodipicolinate</name>
        <dbReference type="ChEBI" id="CHEBI:16845"/>
    </ligand>
</feature>
<evidence type="ECO:0000256" key="2">
    <source>
        <dbReference type="ARBA" id="ARBA00022605"/>
    </source>
</evidence>
<dbReference type="RefSeq" id="WP_052222096.1">
    <property type="nucleotide sequence ID" value="NZ_LHUR01000031.1"/>
</dbReference>
<feature type="binding site" evidence="12">
    <location>
        <position position="40"/>
    </location>
    <ligand>
        <name>NADP(+)</name>
        <dbReference type="ChEBI" id="CHEBI:58349"/>
    </ligand>
</feature>
<dbReference type="InterPro" id="IPR022663">
    <property type="entry name" value="DapB_C"/>
</dbReference>
<comment type="subcellular location">
    <subcellularLocation>
        <location evidence="12">Cytoplasm</location>
    </subcellularLocation>
</comment>
<evidence type="ECO:0000313" key="15">
    <source>
        <dbReference type="EMBL" id="KOA18867.1"/>
    </source>
</evidence>
<comment type="caution">
    <text evidence="12">Was originally thought to be a dihydrodipicolinate reductase (DHDPR), catalyzing the conversion of dihydrodipicolinate to tetrahydrodipicolinate. However, it was shown in E.coli that the substrate of the enzymatic reaction is not dihydrodipicolinate (DHDP) but in fact (2S,4S)-4-hydroxy-2,3,4,5-tetrahydrodipicolinic acid (HTPA), the product released by the DapA-catalyzed reaction.</text>
</comment>
<evidence type="ECO:0000256" key="5">
    <source>
        <dbReference type="ARBA" id="ARBA00023002"/>
    </source>
</evidence>
<dbReference type="Pfam" id="PF01113">
    <property type="entry name" value="DapB_N"/>
    <property type="match status" value="1"/>
</dbReference>
<dbReference type="UniPathway" id="UPA00034">
    <property type="reaction ID" value="UER00018"/>
</dbReference>
<gene>
    <name evidence="15" type="primary">dapB_2</name>
    <name evidence="12" type="synonym">dapB</name>
    <name evidence="15" type="ORF">CLHOM_26070</name>
</gene>
<dbReference type="AlphaFoldDB" id="A0A0L6Z7C0"/>
<evidence type="ECO:0000256" key="6">
    <source>
        <dbReference type="ARBA" id="ARBA00023027"/>
    </source>
</evidence>
<evidence type="ECO:0000313" key="16">
    <source>
        <dbReference type="Proteomes" id="UP000037043"/>
    </source>
</evidence>
<dbReference type="EC" id="1.17.1.8" evidence="9 12"/>
<comment type="catalytic activity">
    <reaction evidence="11 12">
        <text>(S)-2,3,4,5-tetrahydrodipicolinate + NAD(+) + H2O = (2S,4S)-4-hydroxy-2,3,4,5-tetrahydrodipicolinate + NADH + H(+)</text>
        <dbReference type="Rhea" id="RHEA:35323"/>
        <dbReference type="ChEBI" id="CHEBI:15377"/>
        <dbReference type="ChEBI" id="CHEBI:15378"/>
        <dbReference type="ChEBI" id="CHEBI:16845"/>
        <dbReference type="ChEBI" id="CHEBI:57540"/>
        <dbReference type="ChEBI" id="CHEBI:57945"/>
        <dbReference type="ChEBI" id="CHEBI:67139"/>
        <dbReference type="EC" id="1.17.1.8"/>
    </reaction>
</comment>
<comment type="subunit">
    <text evidence="12">Homotetramer.</text>
</comment>
<reference evidence="16" key="1">
    <citation type="submission" date="2015-08" db="EMBL/GenBank/DDBJ databases">
        <title>Genome sequence of the strict anaerobe Clostridium homopropionicum LuHBu1 (DSM 5847T).</title>
        <authorList>
            <person name="Poehlein A."/>
            <person name="Beck M."/>
            <person name="Schiel-Bengelsdorf B."/>
            <person name="Bengelsdorf F.R."/>
            <person name="Daniel R."/>
            <person name="Duerre P."/>
        </authorList>
    </citation>
    <scope>NUCLEOTIDE SEQUENCE [LARGE SCALE GENOMIC DNA]</scope>
    <source>
        <strain evidence="16">DSM 5847</strain>
    </source>
</reference>
<feature type="binding site" evidence="12">
    <location>
        <begin position="101"/>
        <end position="103"/>
    </location>
    <ligand>
        <name>NAD(+)</name>
        <dbReference type="ChEBI" id="CHEBI:57540"/>
    </ligand>
</feature>
<keyword evidence="3 12" id="KW-0521">NADP</keyword>
<dbReference type="GO" id="GO:0051287">
    <property type="term" value="F:NAD binding"/>
    <property type="evidence" value="ECO:0007669"/>
    <property type="project" value="UniProtKB-UniRule"/>
</dbReference>
<dbReference type="GO" id="GO:0050661">
    <property type="term" value="F:NADP binding"/>
    <property type="evidence" value="ECO:0007669"/>
    <property type="project" value="UniProtKB-UniRule"/>
</dbReference>